<dbReference type="SUPFAM" id="SSF51338">
    <property type="entry name" value="Composite domain of metallo-dependent hydrolases"/>
    <property type="match status" value="1"/>
</dbReference>
<dbReference type="InterPro" id="IPR011059">
    <property type="entry name" value="Metal-dep_hydrolase_composite"/>
</dbReference>
<dbReference type="GO" id="GO:0016810">
    <property type="term" value="F:hydrolase activity, acting on carbon-nitrogen (but not peptide) bonds"/>
    <property type="evidence" value="ECO:0007669"/>
    <property type="project" value="InterPro"/>
</dbReference>
<keyword evidence="1" id="KW-0732">Signal</keyword>
<evidence type="ECO:0000313" key="4">
    <source>
        <dbReference type="Proteomes" id="UP001359886"/>
    </source>
</evidence>
<dbReference type="AlphaFoldDB" id="A0AAW9RDJ5"/>
<dbReference type="EMBL" id="JAZHOG010000005">
    <property type="protein sequence ID" value="MEJ8567811.1"/>
    <property type="molecule type" value="Genomic_DNA"/>
</dbReference>
<dbReference type="Pfam" id="PF01979">
    <property type="entry name" value="Amidohydro_1"/>
    <property type="match status" value="1"/>
</dbReference>
<evidence type="ECO:0000259" key="2">
    <source>
        <dbReference type="Pfam" id="PF01979"/>
    </source>
</evidence>
<dbReference type="PANTHER" id="PTHR43135:SF3">
    <property type="entry name" value="ALPHA-D-RIBOSE 1-METHYLPHOSPHONATE 5-TRIPHOSPHATE DIPHOSPHATASE"/>
    <property type="match status" value="1"/>
</dbReference>
<proteinExistence type="predicted"/>
<comment type="caution">
    <text evidence="3">The sequence shown here is derived from an EMBL/GenBank/DDBJ whole genome shotgun (WGS) entry which is preliminary data.</text>
</comment>
<dbReference type="Proteomes" id="UP001359886">
    <property type="component" value="Unassembled WGS sequence"/>
</dbReference>
<dbReference type="InterPro" id="IPR032466">
    <property type="entry name" value="Metal_Hydrolase"/>
</dbReference>
<feature type="chain" id="PRO_5043567019" evidence="1">
    <location>
        <begin position="41"/>
        <end position="491"/>
    </location>
</feature>
<dbReference type="RefSeq" id="WP_354695134.1">
    <property type="nucleotide sequence ID" value="NZ_JAZHOG010000005.1"/>
</dbReference>
<protein>
    <submittedName>
        <fullName evidence="3">Amidohydrolase family protein</fullName>
    </submittedName>
</protein>
<organism evidence="3 4">
    <name type="scientific">Elongatibacter sediminis</name>
    <dbReference type="NCBI Taxonomy" id="3119006"/>
    <lineage>
        <taxon>Bacteria</taxon>
        <taxon>Pseudomonadati</taxon>
        <taxon>Pseudomonadota</taxon>
        <taxon>Gammaproteobacteria</taxon>
        <taxon>Chromatiales</taxon>
        <taxon>Wenzhouxiangellaceae</taxon>
        <taxon>Elongatibacter</taxon>
    </lineage>
</organism>
<dbReference type="InterPro" id="IPR051781">
    <property type="entry name" value="Metallo-dep_Hydrolase"/>
</dbReference>
<dbReference type="Gene3D" id="3.20.20.140">
    <property type="entry name" value="Metal-dependent hydrolases"/>
    <property type="match status" value="2"/>
</dbReference>
<sequence length="491" mass="52602">MTGTGRQAFFSRRPSTASPATVLPMCLVLVCLALVLPAHAADGASGDESITLVLAGGRLIDGFGGAPVENAGVLIAGERIAAAGPLHSLKVPDGVRTIDTNGMTMLPGLWESHGHLFHVGEADPGAFQQRFADRLPIIMQAVARVSVEAGITAYRDFCTSCAAMAKGWRSPLHEAQLELKRQILAGEMPGPRLYLSGPILGQAASDGGRGNHFKVATRAEARRAVRELVDMAVDNVFVGANIWDVELLRSIVEASHAAGLGVDAESRHVRATTALLEAGADRIHVLFTADALAGNSDEELRALIRGHRPTASGPSANILRGPWYLSTLPMRQAYVDAGQFPEILDHPRFRELLPADIHADLRANWANYSAIPWGIGAGERVEVARRKLERFIEAGGREQLIAATDVGAPLNFHTPIPRQLRNFVEAGLTPMEAIQSATLRPAQMQGVDRQLGTVSAGKFADIIVVDGDPLQDITVLEHRLVRVVMNGRVVK</sequence>
<reference evidence="3 4" key="1">
    <citation type="submission" date="2024-02" db="EMBL/GenBank/DDBJ databases">
        <title>A novel Wenzhouxiangellaceae bacterium, isolated from coastal sediments.</title>
        <authorList>
            <person name="Du Z.-J."/>
            <person name="Ye Y.-Q."/>
            <person name="Zhang X.-Y."/>
        </authorList>
    </citation>
    <scope>NUCLEOTIDE SEQUENCE [LARGE SCALE GENOMIC DNA]</scope>
    <source>
        <strain evidence="3 4">CH-27</strain>
    </source>
</reference>
<dbReference type="InterPro" id="IPR006680">
    <property type="entry name" value="Amidohydro-rel"/>
</dbReference>
<keyword evidence="4" id="KW-1185">Reference proteome</keyword>
<accession>A0AAW9RDJ5</accession>
<evidence type="ECO:0000313" key="3">
    <source>
        <dbReference type="EMBL" id="MEJ8567811.1"/>
    </source>
</evidence>
<dbReference type="SUPFAM" id="SSF51556">
    <property type="entry name" value="Metallo-dependent hydrolases"/>
    <property type="match status" value="1"/>
</dbReference>
<feature type="signal peptide" evidence="1">
    <location>
        <begin position="1"/>
        <end position="40"/>
    </location>
</feature>
<evidence type="ECO:0000256" key="1">
    <source>
        <dbReference type="SAM" id="SignalP"/>
    </source>
</evidence>
<dbReference type="PANTHER" id="PTHR43135">
    <property type="entry name" value="ALPHA-D-RIBOSE 1-METHYLPHOSPHONATE 5-TRIPHOSPHATE DIPHOSPHATASE"/>
    <property type="match status" value="1"/>
</dbReference>
<name>A0AAW9RDJ5_9GAMM</name>
<dbReference type="Gene3D" id="2.30.40.10">
    <property type="entry name" value="Urease, subunit C, domain 1"/>
    <property type="match status" value="2"/>
</dbReference>
<gene>
    <name evidence="3" type="ORF">V3330_09255</name>
</gene>
<feature type="domain" description="Amidohydrolase-related" evidence="2">
    <location>
        <begin position="104"/>
        <end position="490"/>
    </location>
</feature>